<evidence type="ECO:0000256" key="2">
    <source>
        <dbReference type="ARBA" id="ARBA00022475"/>
    </source>
</evidence>
<evidence type="ECO:0000256" key="1">
    <source>
        <dbReference type="ARBA" id="ARBA00004162"/>
    </source>
</evidence>
<feature type="domain" description="Phage shock protein PspC N-terminal" evidence="7">
    <location>
        <begin position="4"/>
        <end position="63"/>
    </location>
</feature>
<protein>
    <submittedName>
        <fullName evidence="8">Phage shock protein C (PspC) family protein</fullName>
    </submittedName>
</protein>
<organism evidence="8 9">
    <name type="scientific">Marinococcus luteus</name>
    <dbReference type="NCBI Taxonomy" id="1122204"/>
    <lineage>
        <taxon>Bacteria</taxon>
        <taxon>Bacillati</taxon>
        <taxon>Bacillota</taxon>
        <taxon>Bacilli</taxon>
        <taxon>Bacillales</taxon>
        <taxon>Bacillaceae</taxon>
        <taxon>Marinococcus</taxon>
    </lineage>
</organism>
<dbReference type="AlphaFoldDB" id="A0A1H2U5T1"/>
<keyword evidence="5 6" id="KW-0472">Membrane</keyword>
<dbReference type="InterPro" id="IPR007168">
    <property type="entry name" value="Phageshock_PspC_N"/>
</dbReference>
<dbReference type="RefSeq" id="WP_091613446.1">
    <property type="nucleotide sequence ID" value="NZ_FNNC01000003.1"/>
</dbReference>
<dbReference type="EMBL" id="FNNC01000003">
    <property type="protein sequence ID" value="SDW51535.1"/>
    <property type="molecule type" value="Genomic_DNA"/>
</dbReference>
<dbReference type="PANTHER" id="PTHR33885">
    <property type="entry name" value="PHAGE SHOCK PROTEIN C"/>
    <property type="match status" value="1"/>
</dbReference>
<evidence type="ECO:0000256" key="3">
    <source>
        <dbReference type="ARBA" id="ARBA00022692"/>
    </source>
</evidence>
<evidence type="ECO:0000313" key="9">
    <source>
        <dbReference type="Proteomes" id="UP000199488"/>
    </source>
</evidence>
<dbReference type="PANTHER" id="PTHR33885:SF3">
    <property type="entry name" value="PHAGE SHOCK PROTEIN C"/>
    <property type="match status" value="1"/>
</dbReference>
<accession>A0A1H2U5T1</accession>
<proteinExistence type="predicted"/>
<reference evidence="8 9" key="1">
    <citation type="submission" date="2016-10" db="EMBL/GenBank/DDBJ databases">
        <authorList>
            <person name="de Groot N.N."/>
        </authorList>
    </citation>
    <scope>NUCLEOTIDE SEQUENCE [LARGE SCALE GENOMIC DNA]</scope>
    <source>
        <strain evidence="8 9">DSM 23126</strain>
    </source>
</reference>
<keyword evidence="4 6" id="KW-1133">Transmembrane helix</keyword>
<evidence type="ECO:0000259" key="7">
    <source>
        <dbReference type="Pfam" id="PF04024"/>
    </source>
</evidence>
<keyword evidence="2" id="KW-1003">Cell membrane</keyword>
<keyword evidence="9" id="KW-1185">Reference proteome</keyword>
<keyword evidence="3 6" id="KW-0812">Transmembrane</keyword>
<evidence type="ECO:0000256" key="5">
    <source>
        <dbReference type="ARBA" id="ARBA00023136"/>
    </source>
</evidence>
<dbReference type="GO" id="GO:0005886">
    <property type="term" value="C:plasma membrane"/>
    <property type="evidence" value="ECO:0007669"/>
    <property type="project" value="UniProtKB-SubCell"/>
</dbReference>
<dbReference type="STRING" id="1122204.SAMN05421781_1583"/>
<name>A0A1H2U5T1_9BACI</name>
<gene>
    <name evidence="8" type="ORF">SAMN05421781_1583</name>
</gene>
<dbReference type="Proteomes" id="UP000199488">
    <property type="component" value="Unassembled WGS sequence"/>
</dbReference>
<sequence>MAKKKLYKSREDRKLTGVCGGLADYLGWDSSLIRIISVVLVILPVTSWVLLIYLVLAVLLPDEEDAVS</sequence>
<dbReference type="Pfam" id="PF04024">
    <property type="entry name" value="PspC"/>
    <property type="match status" value="1"/>
</dbReference>
<evidence type="ECO:0000256" key="4">
    <source>
        <dbReference type="ARBA" id="ARBA00022989"/>
    </source>
</evidence>
<feature type="transmembrane region" description="Helical" evidence="6">
    <location>
        <begin position="35"/>
        <end position="60"/>
    </location>
</feature>
<evidence type="ECO:0000256" key="6">
    <source>
        <dbReference type="SAM" id="Phobius"/>
    </source>
</evidence>
<evidence type="ECO:0000313" key="8">
    <source>
        <dbReference type="EMBL" id="SDW51535.1"/>
    </source>
</evidence>
<dbReference type="InterPro" id="IPR052027">
    <property type="entry name" value="PspC"/>
</dbReference>
<comment type="subcellular location">
    <subcellularLocation>
        <location evidence="1">Cell membrane</location>
        <topology evidence="1">Single-pass membrane protein</topology>
    </subcellularLocation>
</comment>